<accession>A0A7W9BHD3</accession>
<gene>
    <name evidence="1" type="ORF">FHS94_003948</name>
</gene>
<evidence type="ECO:0000313" key="1">
    <source>
        <dbReference type="EMBL" id="MBB5717073.1"/>
    </source>
</evidence>
<dbReference type="AlphaFoldDB" id="A0A7W9BHD3"/>
<keyword evidence="2" id="KW-1185">Reference proteome</keyword>
<dbReference type="Pfam" id="PF12860">
    <property type="entry name" value="PAS_7"/>
    <property type="match status" value="1"/>
</dbReference>
<protein>
    <submittedName>
        <fullName evidence="1">PAS domain-containing protein</fullName>
    </submittedName>
</protein>
<dbReference type="Proteomes" id="UP000546200">
    <property type="component" value="Unassembled WGS sequence"/>
</dbReference>
<dbReference type="EMBL" id="JACIJK010000024">
    <property type="protein sequence ID" value="MBB5717073.1"/>
    <property type="molecule type" value="Genomic_DNA"/>
</dbReference>
<dbReference type="RefSeq" id="WP_184060853.1">
    <property type="nucleotide sequence ID" value="NZ_JACIJK010000024.1"/>
</dbReference>
<name>A0A7W9BHD3_9SPHN</name>
<dbReference type="InterPro" id="IPR035965">
    <property type="entry name" value="PAS-like_dom_sf"/>
</dbReference>
<feature type="non-terminal residue" evidence="1">
    <location>
        <position position="91"/>
    </location>
</feature>
<dbReference type="SUPFAM" id="SSF55785">
    <property type="entry name" value="PYP-like sensor domain (PAS domain)"/>
    <property type="match status" value="1"/>
</dbReference>
<dbReference type="Gene3D" id="3.30.450.20">
    <property type="entry name" value="PAS domain"/>
    <property type="match status" value="1"/>
</dbReference>
<evidence type="ECO:0000313" key="2">
    <source>
        <dbReference type="Proteomes" id="UP000546200"/>
    </source>
</evidence>
<sequence>MNALNPQAEKAVTGLLELTLKHMTGGILIVDENEAVEVVNDQACELFNIPRGSLVVGDTLSKFLTIVGEGVGWEPERTARVIHNHRLWKSE</sequence>
<organism evidence="1 2">
    <name type="scientific">Sphingomonas aerophila</name>
    <dbReference type="NCBI Taxonomy" id="1344948"/>
    <lineage>
        <taxon>Bacteria</taxon>
        <taxon>Pseudomonadati</taxon>
        <taxon>Pseudomonadota</taxon>
        <taxon>Alphaproteobacteria</taxon>
        <taxon>Sphingomonadales</taxon>
        <taxon>Sphingomonadaceae</taxon>
        <taxon>Sphingomonas</taxon>
    </lineage>
</organism>
<comment type="caution">
    <text evidence="1">The sequence shown here is derived from an EMBL/GenBank/DDBJ whole genome shotgun (WGS) entry which is preliminary data.</text>
</comment>
<proteinExistence type="predicted"/>
<reference evidence="1 2" key="1">
    <citation type="submission" date="2020-08" db="EMBL/GenBank/DDBJ databases">
        <title>Genomic Encyclopedia of Type Strains, Phase IV (KMG-IV): sequencing the most valuable type-strain genomes for metagenomic binning, comparative biology and taxonomic classification.</title>
        <authorList>
            <person name="Goeker M."/>
        </authorList>
    </citation>
    <scope>NUCLEOTIDE SEQUENCE [LARGE SCALE GENOMIC DNA]</scope>
    <source>
        <strain evidence="1 2">DSM 100044</strain>
    </source>
</reference>